<evidence type="ECO:0008006" key="3">
    <source>
        <dbReference type="Google" id="ProtNLM"/>
    </source>
</evidence>
<protein>
    <recommendedName>
        <fullName evidence="3">Fanconi anemia group F protein</fullName>
    </recommendedName>
</protein>
<dbReference type="Proteomes" id="UP000770717">
    <property type="component" value="Unassembled WGS sequence"/>
</dbReference>
<dbReference type="Pfam" id="PF11107">
    <property type="entry name" value="FANCF"/>
    <property type="match status" value="1"/>
</dbReference>
<keyword evidence="2" id="KW-1185">Reference proteome</keyword>
<gene>
    <name evidence="1" type="ORF">GDO78_013247</name>
</gene>
<dbReference type="EMBL" id="WNTK01000009">
    <property type="protein sequence ID" value="KAG9478132.1"/>
    <property type="molecule type" value="Genomic_DNA"/>
</dbReference>
<dbReference type="GO" id="GO:0043240">
    <property type="term" value="C:Fanconi anaemia nuclear complex"/>
    <property type="evidence" value="ECO:0007669"/>
    <property type="project" value="InterPro"/>
</dbReference>
<accession>A0A8J6K3C5</accession>
<dbReference type="GO" id="GO:0036297">
    <property type="term" value="P:interstrand cross-link repair"/>
    <property type="evidence" value="ECO:0007669"/>
    <property type="project" value="InterPro"/>
</dbReference>
<dbReference type="AlphaFoldDB" id="A0A8J6K3C5"/>
<dbReference type="InterPro" id="IPR035428">
    <property type="entry name" value="FANCF"/>
</dbReference>
<proteinExistence type="predicted"/>
<sequence length="342" mass="39371">MAEKMKTLLDSLDQFIKVLALAQSVHAKDWDIQHVQRALDWGTYFQHVHHRFRTDNPVRSTIETQITERNKELSRYIENYNPIMFDDLHNGRDILCMSLLQNKALPDPTFKYVTELLRNADSKSGESTCSTHIISQKVVSELFLSLPLLAFEKLHELLDNPVLMTQADLLRSSLEKRLQLSEDRQKPSVVSEFLGQISKPRVYHLIEAILLSNEALDLLSDLLLDWVQSDDDHCVGFFMNVNCQVLARLSFMTSKFRNVYINHLVKLGSSMAQDVTCGKWVSDTFKLSFDGLLDHYKHLMEEPEDVKDFVLSNLRTLKSQDGNYDVSGISVWTDILAEIHKT</sequence>
<evidence type="ECO:0000313" key="2">
    <source>
        <dbReference type="Proteomes" id="UP000770717"/>
    </source>
</evidence>
<dbReference type="PANTHER" id="PTHR14449">
    <property type="entry name" value="FANCONI ANEMIA GROUP F PROTEIN FANCF"/>
    <property type="match status" value="1"/>
</dbReference>
<name>A0A8J6K3C5_ELECQ</name>
<dbReference type="OrthoDB" id="6429998at2759"/>
<dbReference type="InterPro" id="IPR038505">
    <property type="entry name" value="FANCF_C_sf"/>
</dbReference>
<reference evidence="1" key="1">
    <citation type="thesis" date="2020" institute="ProQuest LLC" country="789 East Eisenhower Parkway, Ann Arbor, MI, USA">
        <title>Comparative Genomics and Chromosome Evolution.</title>
        <authorList>
            <person name="Mudd A.B."/>
        </authorList>
    </citation>
    <scope>NUCLEOTIDE SEQUENCE</scope>
    <source>
        <strain evidence="1">HN-11 Male</strain>
        <tissue evidence="1">Kidney and liver</tissue>
    </source>
</reference>
<dbReference type="PANTHER" id="PTHR14449:SF2">
    <property type="entry name" value="FANCONI ANEMIA GROUP F PROTEIN"/>
    <property type="match status" value="1"/>
</dbReference>
<evidence type="ECO:0000313" key="1">
    <source>
        <dbReference type="EMBL" id="KAG9478132.1"/>
    </source>
</evidence>
<dbReference type="Gene3D" id="1.25.40.490">
    <property type="match status" value="1"/>
</dbReference>
<organism evidence="1 2">
    <name type="scientific">Eleutherodactylus coqui</name>
    <name type="common">Puerto Rican coqui</name>
    <dbReference type="NCBI Taxonomy" id="57060"/>
    <lineage>
        <taxon>Eukaryota</taxon>
        <taxon>Metazoa</taxon>
        <taxon>Chordata</taxon>
        <taxon>Craniata</taxon>
        <taxon>Vertebrata</taxon>
        <taxon>Euteleostomi</taxon>
        <taxon>Amphibia</taxon>
        <taxon>Batrachia</taxon>
        <taxon>Anura</taxon>
        <taxon>Neobatrachia</taxon>
        <taxon>Hyloidea</taxon>
        <taxon>Eleutherodactylidae</taxon>
        <taxon>Eleutherodactylinae</taxon>
        <taxon>Eleutherodactylus</taxon>
        <taxon>Eleutherodactylus</taxon>
    </lineage>
</organism>
<comment type="caution">
    <text evidence="1">The sequence shown here is derived from an EMBL/GenBank/DDBJ whole genome shotgun (WGS) entry which is preliminary data.</text>
</comment>